<feature type="transmembrane region" description="Helical" evidence="1">
    <location>
        <begin position="128"/>
        <end position="147"/>
    </location>
</feature>
<keyword evidence="1" id="KW-0472">Membrane</keyword>
<keyword evidence="3" id="KW-1185">Reference proteome</keyword>
<reference evidence="2" key="1">
    <citation type="submission" date="2019-12" db="EMBL/GenBank/DDBJ databases">
        <title>Comparative genomics gives insights into the taxonomy of the Azoarcus-Aromatoleum group and reveals separate origins of nif in the plant-associated Azoarcus and non-plant-associated Aromatoleum sub-groups.</title>
        <authorList>
            <person name="Lafos M."/>
            <person name="Maluk M."/>
            <person name="Batista M."/>
            <person name="Junghare M."/>
            <person name="Carmona M."/>
            <person name="Faoro H."/>
            <person name="Cruz L.M."/>
            <person name="Battistoni F."/>
            <person name="De Souza E."/>
            <person name="Pedrosa F."/>
            <person name="Chen W.-M."/>
            <person name="Poole P.S."/>
            <person name="Dixon R.A."/>
            <person name="James E.K."/>
        </authorList>
    </citation>
    <scope>NUCLEOTIDE SEQUENCE</scope>
    <source>
        <strain evidence="2">NSC3</strain>
    </source>
</reference>
<feature type="transmembrane region" description="Helical" evidence="1">
    <location>
        <begin position="30"/>
        <end position="49"/>
    </location>
</feature>
<evidence type="ECO:0008006" key="4">
    <source>
        <dbReference type="Google" id="ProtNLM"/>
    </source>
</evidence>
<evidence type="ECO:0000313" key="2">
    <source>
        <dbReference type="EMBL" id="NMG03847.1"/>
    </source>
</evidence>
<dbReference type="EMBL" id="WTVM01000077">
    <property type="protein sequence ID" value="NMG03847.1"/>
    <property type="molecule type" value="Genomic_DNA"/>
</dbReference>
<organism evidence="2 3">
    <name type="scientific">Azoarcus taiwanensis</name>
    <dbReference type="NCBI Taxonomy" id="666964"/>
    <lineage>
        <taxon>Bacteria</taxon>
        <taxon>Pseudomonadati</taxon>
        <taxon>Pseudomonadota</taxon>
        <taxon>Betaproteobacteria</taxon>
        <taxon>Rhodocyclales</taxon>
        <taxon>Zoogloeaceae</taxon>
        <taxon>Azoarcus</taxon>
    </lineage>
</organism>
<accession>A0A972JBV6</accession>
<gene>
    <name evidence="2" type="ORF">GPA21_12835</name>
</gene>
<evidence type="ECO:0000313" key="3">
    <source>
        <dbReference type="Proteomes" id="UP000599523"/>
    </source>
</evidence>
<keyword evidence="1" id="KW-1133">Transmembrane helix</keyword>
<keyword evidence="1" id="KW-0812">Transmembrane</keyword>
<dbReference type="Proteomes" id="UP000599523">
    <property type="component" value="Unassembled WGS sequence"/>
</dbReference>
<feature type="transmembrane region" description="Helical" evidence="1">
    <location>
        <begin position="56"/>
        <end position="72"/>
    </location>
</feature>
<name>A0A972JBV6_9RHOO</name>
<feature type="transmembrane region" description="Helical" evidence="1">
    <location>
        <begin position="78"/>
        <end position="99"/>
    </location>
</feature>
<proteinExistence type="predicted"/>
<comment type="caution">
    <text evidence="2">The sequence shown here is derived from an EMBL/GenBank/DDBJ whole genome shotgun (WGS) entry which is preliminary data.</text>
</comment>
<dbReference type="AlphaFoldDB" id="A0A972JBV6"/>
<protein>
    <recommendedName>
        <fullName evidence="4">DNA gyrase subunit B</fullName>
    </recommendedName>
</protein>
<dbReference type="RefSeq" id="WP_168988546.1">
    <property type="nucleotide sequence ID" value="NZ_CAWPHM010000305.1"/>
</dbReference>
<feature type="transmembrane region" description="Helical" evidence="1">
    <location>
        <begin position="153"/>
        <end position="171"/>
    </location>
</feature>
<evidence type="ECO:0000256" key="1">
    <source>
        <dbReference type="SAM" id="Phobius"/>
    </source>
</evidence>
<feature type="transmembrane region" description="Helical" evidence="1">
    <location>
        <begin position="7"/>
        <end position="24"/>
    </location>
</feature>
<sequence>MRHLVRGVFVAATPVLVYLALDRFEPREVALFVLALFVLRAPVDCVAFFRRQGLRGALALLAVAGVIAFIWGRNDPVWVLAYPVLMNAILFGLFAGSLFRPPSVIERLARLHTPELAPEGVRYTRQVTAVWCGFFVINGGIAWWTAVAASREVWVLYNGLVSYLLMGMLFAGEWCVRRRVIAAGGHQ</sequence>